<dbReference type="AlphaFoldDB" id="A0A484LHE2"/>
<reference evidence="1 2" key="1">
    <citation type="submission" date="2018-04" db="EMBL/GenBank/DDBJ databases">
        <authorList>
            <person name="Vogel A."/>
        </authorList>
    </citation>
    <scope>NUCLEOTIDE SEQUENCE [LARGE SCALE GENOMIC DNA]</scope>
</reference>
<accession>A0A484LHE2</accession>
<dbReference type="EMBL" id="OOIL02001452">
    <property type="protein sequence ID" value="VFQ75747.1"/>
    <property type="molecule type" value="Genomic_DNA"/>
</dbReference>
<evidence type="ECO:0000313" key="1">
    <source>
        <dbReference type="EMBL" id="VFQ75747.1"/>
    </source>
</evidence>
<organism evidence="1 2">
    <name type="scientific">Cuscuta campestris</name>
    <dbReference type="NCBI Taxonomy" id="132261"/>
    <lineage>
        <taxon>Eukaryota</taxon>
        <taxon>Viridiplantae</taxon>
        <taxon>Streptophyta</taxon>
        <taxon>Embryophyta</taxon>
        <taxon>Tracheophyta</taxon>
        <taxon>Spermatophyta</taxon>
        <taxon>Magnoliopsida</taxon>
        <taxon>eudicotyledons</taxon>
        <taxon>Gunneridae</taxon>
        <taxon>Pentapetalae</taxon>
        <taxon>asterids</taxon>
        <taxon>lamiids</taxon>
        <taxon>Solanales</taxon>
        <taxon>Convolvulaceae</taxon>
        <taxon>Cuscuteae</taxon>
        <taxon>Cuscuta</taxon>
        <taxon>Cuscuta subgen. Grammica</taxon>
        <taxon>Cuscuta sect. Cleistogrammica</taxon>
    </lineage>
</organism>
<dbReference type="Proteomes" id="UP000595140">
    <property type="component" value="Unassembled WGS sequence"/>
</dbReference>
<evidence type="ECO:0000313" key="2">
    <source>
        <dbReference type="Proteomes" id="UP000595140"/>
    </source>
</evidence>
<sequence length="79" mass="8699">MCLCSLAFRTSKIGAGGVFSDAIVMNDALIQYTCERGTFKAWELMRQSTKWHTIPRLQVSKQSKMDSSIDVGSGHVVSS</sequence>
<name>A0A484LHE2_9ASTE</name>
<protein>
    <submittedName>
        <fullName evidence="1">Uncharacterized protein</fullName>
    </submittedName>
</protein>
<gene>
    <name evidence="1" type="ORF">CCAM_LOCUS17523</name>
</gene>
<keyword evidence="2" id="KW-1185">Reference proteome</keyword>
<proteinExistence type="predicted"/>